<dbReference type="Gene3D" id="3.40.50.300">
    <property type="entry name" value="P-loop containing nucleotide triphosphate hydrolases"/>
    <property type="match status" value="1"/>
</dbReference>
<evidence type="ECO:0000256" key="3">
    <source>
        <dbReference type="SAM" id="MobiDB-lite"/>
    </source>
</evidence>
<evidence type="ECO:0000256" key="2">
    <source>
        <dbReference type="ARBA" id="ARBA00022840"/>
    </source>
</evidence>
<gene>
    <name evidence="5" type="ORF">PCE31106_00107</name>
</gene>
<name>A0A5E4RFD7_9BURK</name>
<keyword evidence="2" id="KW-0067">ATP-binding</keyword>
<dbReference type="SUPFAM" id="SSF52540">
    <property type="entry name" value="P-loop containing nucleoside triphosphate hydrolases"/>
    <property type="match status" value="1"/>
</dbReference>
<proteinExistence type="predicted"/>
<dbReference type="OrthoDB" id="9097989at2"/>
<feature type="compositionally biased region" description="Polar residues" evidence="3">
    <location>
        <begin position="24"/>
        <end position="34"/>
    </location>
</feature>
<dbReference type="Pfam" id="PF19263">
    <property type="entry name" value="DUF5906"/>
    <property type="match status" value="1"/>
</dbReference>
<accession>A0A5E4RFD7</accession>
<evidence type="ECO:0000313" key="5">
    <source>
        <dbReference type="EMBL" id="VVD61232.1"/>
    </source>
</evidence>
<dbReference type="Proteomes" id="UP000384354">
    <property type="component" value="Unassembled WGS sequence"/>
</dbReference>
<organism evidence="5 6">
    <name type="scientific">Pandoraea cepalis</name>
    <dbReference type="NCBI Taxonomy" id="2508294"/>
    <lineage>
        <taxon>Bacteria</taxon>
        <taxon>Pseudomonadati</taxon>
        <taxon>Pseudomonadota</taxon>
        <taxon>Betaproteobacteria</taxon>
        <taxon>Burkholderiales</taxon>
        <taxon>Burkholderiaceae</taxon>
        <taxon>Pandoraea</taxon>
    </lineage>
</organism>
<evidence type="ECO:0000259" key="4">
    <source>
        <dbReference type="PROSITE" id="PS51206"/>
    </source>
</evidence>
<dbReference type="EMBL" id="CABPSL010000001">
    <property type="protein sequence ID" value="VVD61232.1"/>
    <property type="molecule type" value="Genomic_DNA"/>
</dbReference>
<evidence type="ECO:0000313" key="6">
    <source>
        <dbReference type="Proteomes" id="UP000384354"/>
    </source>
</evidence>
<dbReference type="PROSITE" id="PS51206">
    <property type="entry name" value="SF3_HELICASE_1"/>
    <property type="match status" value="1"/>
</dbReference>
<dbReference type="InterPro" id="IPR027417">
    <property type="entry name" value="P-loop_NTPase"/>
</dbReference>
<dbReference type="AlphaFoldDB" id="A0A5E4RFD7"/>
<reference evidence="5 6" key="1">
    <citation type="submission" date="2019-08" db="EMBL/GenBank/DDBJ databases">
        <authorList>
            <person name="Peeters C."/>
        </authorList>
    </citation>
    <scope>NUCLEOTIDE SEQUENCE [LARGE SCALE GENOMIC DNA]</scope>
    <source>
        <strain evidence="5 6">LMG 31106</strain>
    </source>
</reference>
<dbReference type="InterPro" id="IPR014015">
    <property type="entry name" value="Helicase_SF3_DNA-vir"/>
</dbReference>
<dbReference type="InterPro" id="IPR045455">
    <property type="entry name" value="NrS-1_pol-like_helicase"/>
</dbReference>
<feature type="region of interest" description="Disordered" evidence="3">
    <location>
        <begin position="1"/>
        <end position="44"/>
    </location>
</feature>
<dbReference type="RefSeq" id="WP_150562025.1">
    <property type="nucleotide sequence ID" value="NZ_CABPSL010000001.1"/>
</dbReference>
<evidence type="ECO:0000256" key="1">
    <source>
        <dbReference type="ARBA" id="ARBA00022741"/>
    </source>
</evidence>
<protein>
    <recommendedName>
        <fullName evidence="4">SF3 helicase domain-containing protein</fullName>
    </recommendedName>
</protein>
<sequence>MAFSPKGVSTPKTIPAPGARKAKATQNRKSTSGGQDDDDQKPSPELLFTQHMMREPNLMVGGVNDKLFYRHNNVHYAPVPHESMVERAKGFLEIHAPKYYGDEKAEKMVRALLSTMVQPSSGRTLDDTPQAYLDLESIDKDADEPIVVDDRPALMQLRNTVLVLDRERIVKDGAITAHEVGPHWKTKSRIYAKIDADRLVGGVYVPRTLDPNSKFAKLLTMIWKDPAMQQAAAEAFASTLTNINWGKVIYLHGSGGNGKSTLIKIIEAFHGKGKSVPFRLEDLDHNFKPSQLIGATLAVVHEASKVNPDRLKEWATREPQLVDVKNKDPIKFTPTCSWIIAMNKTIRAQDYTEGFKRRVFALPFLNKFHGKGEVQDYHNEIIRDPVEMAGVLDWLLGGLISLIKRGRFMTLDEAPREMRDLDHQMNLETDSVYRWLHESGAVIDNACWTSRTQVYQHAAEWAEAGRSPIASDAQFWPRIKELLPDLVVKRMSVPDATGGRPYCVNLRVTGVAPLR</sequence>
<dbReference type="GO" id="GO:0005524">
    <property type="term" value="F:ATP binding"/>
    <property type="evidence" value="ECO:0007669"/>
    <property type="project" value="UniProtKB-KW"/>
</dbReference>
<keyword evidence="1" id="KW-0547">Nucleotide-binding</keyword>
<feature type="domain" description="SF3 helicase" evidence="4">
    <location>
        <begin position="210"/>
        <end position="377"/>
    </location>
</feature>